<dbReference type="InterPro" id="IPR005771">
    <property type="entry name" value="GalU_uridylyltTrfase_bac/arc"/>
</dbReference>
<proteinExistence type="inferred from homology"/>
<keyword evidence="3 6" id="KW-0808">Transferase</keyword>
<organism evidence="8 9">
    <name type="scientific">Kitasatospora putterlickiae</name>
    <dbReference type="NCBI Taxonomy" id="221725"/>
    <lineage>
        <taxon>Bacteria</taxon>
        <taxon>Bacillati</taxon>
        <taxon>Actinomycetota</taxon>
        <taxon>Actinomycetes</taxon>
        <taxon>Kitasatosporales</taxon>
        <taxon>Streptomycetaceae</taxon>
        <taxon>Kitasatospora</taxon>
    </lineage>
</organism>
<comment type="catalytic activity">
    <reaction evidence="5 6">
        <text>alpha-D-glucose 1-phosphate + UTP + H(+) = UDP-alpha-D-glucose + diphosphate</text>
        <dbReference type="Rhea" id="RHEA:19889"/>
        <dbReference type="ChEBI" id="CHEBI:15378"/>
        <dbReference type="ChEBI" id="CHEBI:33019"/>
        <dbReference type="ChEBI" id="CHEBI:46398"/>
        <dbReference type="ChEBI" id="CHEBI:58601"/>
        <dbReference type="ChEBI" id="CHEBI:58885"/>
        <dbReference type="EC" id="2.7.7.9"/>
    </reaction>
</comment>
<comment type="caution">
    <text evidence="8">The sequence shown here is derived from an EMBL/GenBank/DDBJ whole genome shotgun (WGS) entry which is preliminary data.</text>
</comment>
<gene>
    <name evidence="8" type="primary">galU</name>
    <name evidence="8" type="ORF">GCM10009639_32850</name>
</gene>
<protein>
    <recommendedName>
        <fullName evidence="2 6">UTP--glucose-1-phosphate uridylyltransferase</fullName>
        <ecNumber evidence="2 6">2.7.7.9</ecNumber>
    </recommendedName>
    <alternativeName>
        <fullName evidence="6">UDP-glucose pyrophosphorylase</fullName>
    </alternativeName>
</protein>
<dbReference type="SUPFAM" id="SSF53448">
    <property type="entry name" value="Nucleotide-diphospho-sugar transferases"/>
    <property type="match status" value="1"/>
</dbReference>
<dbReference type="Proteomes" id="UP001499863">
    <property type="component" value="Unassembled WGS sequence"/>
</dbReference>
<dbReference type="RefSeq" id="WP_344335604.1">
    <property type="nucleotide sequence ID" value="NZ_BAAAKJ010000179.1"/>
</dbReference>
<dbReference type="PANTHER" id="PTHR43197:SF1">
    <property type="entry name" value="UTP--GLUCOSE-1-PHOSPHATE URIDYLYLTRANSFERASE"/>
    <property type="match status" value="1"/>
</dbReference>
<keyword evidence="9" id="KW-1185">Reference proteome</keyword>
<evidence type="ECO:0000256" key="4">
    <source>
        <dbReference type="ARBA" id="ARBA00022695"/>
    </source>
</evidence>
<dbReference type="Pfam" id="PF00483">
    <property type="entry name" value="NTP_transferase"/>
    <property type="match status" value="1"/>
</dbReference>
<feature type="domain" description="Nucleotidyl transferase" evidence="7">
    <location>
        <begin position="12"/>
        <end position="281"/>
    </location>
</feature>
<sequence>MTTTNSRTSVTKAVVPAAGLGTRFLPATKATPKEMLPVVDKPAIQYVVEEAASAGLSDILMVTGRNKRALEDHFDRAYELEELLARKGDQDRLRRVRESVELANMHYVRQGDPKGLGHAVSVAEQHVAGQPFAVLLGDDLIDPRDPLLSRMIEVQQELGGSVVALMEVDPSQIHLYGCAAVKPNGFGDDVFQVTDLVEKPDTADAPSNYAVIGRYVLDPSVFDVLRETEPGRGGEIQLTDALRELTNRPADTGGQVHGVLFKGRRYDTGDRADYLRAIVRLAAEREDLGPGFRSWLREFVASELQD</sequence>
<evidence type="ECO:0000256" key="2">
    <source>
        <dbReference type="ARBA" id="ARBA00012415"/>
    </source>
</evidence>
<evidence type="ECO:0000256" key="5">
    <source>
        <dbReference type="ARBA" id="ARBA00048128"/>
    </source>
</evidence>
<dbReference type="NCBIfam" id="TIGR01099">
    <property type="entry name" value="galU"/>
    <property type="match status" value="1"/>
</dbReference>
<evidence type="ECO:0000256" key="3">
    <source>
        <dbReference type="ARBA" id="ARBA00022679"/>
    </source>
</evidence>
<evidence type="ECO:0000256" key="1">
    <source>
        <dbReference type="ARBA" id="ARBA00006890"/>
    </source>
</evidence>
<dbReference type="EC" id="2.7.7.9" evidence="2 6"/>
<evidence type="ECO:0000259" key="7">
    <source>
        <dbReference type="Pfam" id="PF00483"/>
    </source>
</evidence>
<evidence type="ECO:0000313" key="9">
    <source>
        <dbReference type="Proteomes" id="UP001499863"/>
    </source>
</evidence>
<dbReference type="CDD" id="cd02541">
    <property type="entry name" value="UGPase_prokaryotic"/>
    <property type="match status" value="1"/>
</dbReference>
<evidence type="ECO:0000313" key="8">
    <source>
        <dbReference type="EMBL" id="GAA1396562.1"/>
    </source>
</evidence>
<accession>A0ABP4IUA7</accession>
<dbReference type="InterPro" id="IPR005835">
    <property type="entry name" value="NTP_transferase_dom"/>
</dbReference>
<comment type="similarity">
    <text evidence="1 6">Belongs to the UDPGP type 2 family.</text>
</comment>
<dbReference type="Gene3D" id="3.90.550.10">
    <property type="entry name" value="Spore Coat Polysaccharide Biosynthesis Protein SpsA, Chain A"/>
    <property type="match status" value="1"/>
</dbReference>
<dbReference type="GO" id="GO:0016779">
    <property type="term" value="F:nucleotidyltransferase activity"/>
    <property type="evidence" value="ECO:0007669"/>
    <property type="project" value="UniProtKB-KW"/>
</dbReference>
<dbReference type="EMBL" id="BAAAKJ010000179">
    <property type="protein sequence ID" value="GAA1396562.1"/>
    <property type="molecule type" value="Genomic_DNA"/>
</dbReference>
<keyword evidence="4 6" id="KW-0548">Nucleotidyltransferase</keyword>
<name>A0ABP4IUA7_9ACTN</name>
<evidence type="ECO:0000256" key="6">
    <source>
        <dbReference type="RuleBase" id="RU361259"/>
    </source>
</evidence>
<reference evidence="9" key="1">
    <citation type="journal article" date="2019" name="Int. J. Syst. Evol. Microbiol.">
        <title>The Global Catalogue of Microorganisms (GCM) 10K type strain sequencing project: providing services to taxonomists for standard genome sequencing and annotation.</title>
        <authorList>
            <consortium name="The Broad Institute Genomics Platform"/>
            <consortium name="The Broad Institute Genome Sequencing Center for Infectious Disease"/>
            <person name="Wu L."/>
            <person name="Ma J."/>
        </authorList>
    </citation>
    <scope>NUCLEOTIDE SEQUENCE [LARGE SCALE GENOMIC DNA]</scope>
    <source>
        <strain evidence="9">JCM 12393</strain>
    </source>
</reference>
<dbReference type="PANTHER" id="PTHR43197">
    <property type="entry name" value="UTP--GLUCOSE-1-PHOSPHATE URIDYLYLTRANSFERASE"/>
    <property type="match status" value="1"/>
</dbReference>
<dbReference type="InterPro" id="IPR029044">
    <property type="entry name" value="Nucleotide-diphossugar_trans"/>
</dbReference>